<dbReference type="Proteomes" id="UP000838412">
    <property type="component" value="Chromosome 1"/>
</dbReference>
<dbReference type="AlphaFoldDB" id="A0A8J9YPE2"/>
<organism evidence="2 3">
    <name type="scientific">Branchiostoma lanceolatum</name>
    <name type="common">Common lancelet</name>
    <name type="synonym">Amphioxus lanceolatum</name>
    <dbReference type="NCBI Taxonomy" id="7740"/>
    <lineage>
        <taxon>Eukaryota</taxon>
        <taxon>Metazoa</taxon>
        <taxon>Chordata</taxon>
        <taxon>Cephalochordata</taxon>
        <taxon>Leptocardii</taxon>
        <taxon>Amphioxiformes</taxon>
        <taxon>Branchiostomatidae</taxon>
        <taxon>Branchiostoma</taxon>
    </lineage>
</organism>
<gene>
    <name evidence="2" type="primary">Hypp122</name>
    <name evidence="2" type="ORF">BLAG_LOCUS324</name>
</gene>
<name>A0A8J9YPE2_BRALA</name>
<evidence type="ECO:0000256" key="1">
    <source>
        <dbReference type="SAM" id="MobiDB-lite"/>
    </source>
</evidence>
<feature type="region of interest" description="Disordered" evidence="1">
    <location>
        <begin position="38"/>
        <end position="58"/>
    </location>
</feature>
<accession>A0A8J9YPE2</accession>
<sequence>MLSPSPYDNLLESDLAEGEAQEGLSVESLQAMSCRCIAPPPDRKPFESPSEELELPPNPDFETMDCLCTNPHKEARVVWSPKLSPRHSPQNVERCYEAISNTLATSRHNYVESRRREQDR</sequence>
<evidence type="ECO:0000313" key="3">
    <source>
        <dbReference type="Proteomes" id="UP000838412"/>
    </source>
</evidence>
<proteinExistence type="predicted"/>
<evidence type="ECO:0000313" key="2">
    <source>
        <dbReference type="EMBL" id="CAH1226661.1"/>
    </source>
</evidence>
<reference evidence="2" key="1">
    <citation type="submission" date="2022-01" db="EMBL/GenBank/DDBJ databases">
        <authorList>
            <person name="Braso-Vives M."/>
        </authorList>
    </citation>
    <scope>NUCLEOTIDE SEQUENCE</scope>
</reference>
<dbReference type="EMBL" id="OV696686">
    <property type="protein sequence ID" value="CAH1226661.1"/>
    <property type="molecule type" value="Genomic_DNA"/>
</dbReference>
<protein>
    <submittedName>
        <fullName evidence="2">Hypp122 protein</fullName>
    </submittedName>
</protein>
<keyword evidence="3" id="KW-1185">Reference proteome</keyword>